<evidence type="ECO:0000313" key="3">
    <source>
        <dbReference type="EMBL" id="MED6194683.1"/>
    </source>
</evidence>
<evidence type="ECO:0000256" key="1">
    <source>
        <dbReference type="ARBA" id="ARBA00023180"/>
    </source>
</evidence>
<reference evidence="3 4" key="1">
    <citation type="journal article" date="2023" name="Plants (Basel)">
        <title>Bridging the Gap: Combining Genomics and Transcriptomics Approaches to Understand Stylosanthes scabra, an Orphan Legume from the Brazilian Caatinga.</title>
        <authorList>
            <person name="Ferreira-Neto J.R.C."/>
            <person name="da Silva M.D."/>
            <person name="Binneck E."/>
            <person name="de Melo N.F."/>
            <person name="da Silva R.H."/>
            <person name="de Melo A.L.T.M."/>
            <person name="Pandolfi V."/>
            <person name="Bustamante F.O."/>
            <person name="Brasileiro-Vidal A.C."/>
            <person name="Benko-Iseppon A.M."/>
        </authorList>
    </citation>
    <scope>NUCLEOTIDE SEQUENCE [LARGE SCALE GENOMIC DNA]</scope>
    <source>
        <tissue evidence="3">Leaves</tissue>
    </source>
</reference>
<sequence>MQDHSIGCSAKNRTRPVVAIYGVDVENVKLAQKNCDAPTMSVTTAEDEKGGIEEGLRRGFLMNWTARNCSECSSSGGRCGFDEEE</sequence>
<dbReference type="Pfam" id="PF14380">
    <property type="entry name" value="WAK_assoc"/>
    <property type="match status" value="1"/>
</dbReference>
<keyword evidence="4" id="KW-1185">Reference proteome</keyword>
<evidence type="ECO:0000259" key="2">
    <source>
        <dbReference type="Pfam" id="PF14380"/>
    </source>
</evidence>
<feature type="domain" description="Wall-associated receptor kinase C-terminal" evidence="2">
    <location>
        <begin position="32"/>
        <end position="84"/>
    </location>
</feature>
<protein>
    <recommendedName>
        <fullName evidence="2">Wall-associated receptor kinase C-terminal domain-containing protein</fullName>
    </recommendedName>
</protein>
<gene>
    <name evidence="3" type="ORF">PIB30_030750</name>
</gene>
<comment type="caution">
    <text evidence="3">The sequence shown here is derived from an EMBL/GenBank/DDBJ whole genome shotgun (WGS) entry which is preliminary data.</text>
</comment>
<evidence type="ECO:0000313" key="4">
    <source>
        <dbReference type="Proteomes" id="UP001341840"/>
    </source>
</evidence>
<dbReference type="EMBL" id="JASCZI010211578">
    <property type="protein sequence ID" value="MED6194683.1"/>
    <property type="molecule type" value="Genomic_DNA"/>
</dbReference>
<dbReference type="Proteomes" id="UP001341840">
    <property type="component" value="Unassembled WGS sequence"/>
</dbReference>
<keyword evidence="1" id="KW-0325">Glycoprotein</keyword>
<proteinExistence type="predicted"/>
<accession>A0ABU6XCK1</accession>
<organism evidence="3 4">
    <name type="scientific">Stylosanthes scabra</name>
    <dbReference type="NCBI Taxonomy" id="79078"/>
    <lineage>
        <taxon>Eukaryota</taxon>
        <taxon>Viridiplantae</taxon>
        <taxon>Streptophyta</taxon>
        <taxon>Embryophyta</taxon>
        <taxon>Tracheophyta</taxon>
        <taxon>Spermatophyta</taxon>
        <taxon>Magnoliopsida</taxon>
        <taxon>eudicotyledons</taxon>
        <taxon>Gunneridae</taxon>
        <taxon>Pentapetalae</taxon>
        <taxon>rosids</taxon>
        <taxon>fabids</taxon>
        <taxon>Fabales</taxon>
        <taxon>Fabaceae</taxon>
        <taxon>Papilionoideae</taxon>
        <taxon>50 kb inversion clade</taxon>
        <taxon>dalbergioids sensu lato</taxon>
        <taxon>Dalbergieae</taxon>
        <taxon>Pterocarpus clade</taxon>
        <taxon>Stylosanthes</taxon>
    </lineage>
</organism>
<dbReference type="InterPro" id="IPR032872">
    <property type="entry name" value="WAK_assoc_C"/>
</dbReference>
<name>A0ABU6XCK1_9FABA</name>